<comment type="caution">
    <text evidence="2">The sequence shown here is derived from an EMBL/GenBank/DDBJ whole genome shotgun (WGS) entry which is preliminary data.</text>
</comment>
<dbReference type="RefSeq" id="WP_004619876.1">
    <property type="nucleotide sequence ID" value="NZ_APMP01000013.1"/>
</dbReference>
<dbReference type="Pfam" id="PF00756">
    <property type="entry name" value="Esterase"/>
    <property type="match status" value="1"/>
</dbReference>
<evidence type="ECO:0000313" key="2">
    <source>
        <dbReference type="EMBL" id="ENZ81726.1"/>
    </source>
</evidence>
<feature type="region of interest" description="Disordered" evidence="1">
    <location>
        <begin position="1"/>
        <end position="24"/>
    </location>
</feature>
<dbReference type="SUPFAM" id="SSF53474">
    <property type="entry name" value="alpha/beta-Hydrolases"/>
    <property type="match status" value="1"/>
</dbReference>
<dbReference type="PANTHER" id="PTHR48098">
    <property type="entry name" value="ENTEROCHELIN ESTERASE-RELATED"/>
    <property type="match status" value="1"/>
</dbReference>
<name>R0CZ65_CAUVI</name>
<sequence>MPRATPGAPERAPKGWTSLPSPSGRGQLRVLRGFASRDLAARDLYVWRPDGVDDDAPLPVLYMQDGQNLFDARLVPFGVAWEADACLSRLIDAGRIAPIMVVGVACTHERFAEYAPALILEQLAAPARQAILDAWPGAPKSAAYARMLVEEIKPLIEDAFATSPGQAGAFLAGSSMGAVAAAELLARYPETFAGAAMLSAHFSLLPVTETEPLPAGFAEDVARAVGVFARRHMPRAGSHRLWLDRSALSIDRFYPPSHAALVGALSALGYVEDKDLRVRVYAGVGHDEGAWRERLDEALAFLLAPFPV</sequence>
<organism evidence="2 3">
    <name type="scientific">Caulobacter vibrioides OR37</name>
    <dbReference type="NCBI Taxonomy" id="1292034"/>
    <lineage>
        <taxon>Bacteria</taxon>
        <taxon>Pseudomonadati</taxon>
        <taxon>Pseudomonadota</taxon>
        <taxon>Alphaproteobacteria</taxon>
        <taxon>Caulobacterales</taxon>
        <taxon>Caulobacteraceae</taxon>
        <taxon>Caulobacter</taxon>
    </lineage>
</organism>
<dbReference type="EMBL" id="APMP01000013">
    <property type="protein sequence ID" value="ENZ81726.1"/>
    <property type="molecule type" value="Genomic_DNA"/>
</dbReference>
<protein>
    <submittedName>
        <fullName evidence="2">Enterochelin esterase-like enzyme</fullName>
    </submittedName>
</protein>
<dbReference type="OrthoDB" id="5523653at2"/>
<accession>R0CZ65</accession>
<keyword evidence="3" id="KW-1185">Reference proteome</keyword>
<dbReference type="Gene3D" id="3.40.50.1820">
    <property type="entry name" value="alpha/beta hydrolase"/>
    <property type="match status" value="1"/>
</dbReference>
<dbReference type="eggNOG" id="COG2382">
    <property type="taxonomic scope" value="Bacteria"/>
</dbReference>
<dbReference type="PANTHER" id="PTHR48098:SF6">
    <property type="entry name" value="FERRI-BACILLIBACTIN ESTERASE BESA"/>
    <property type="match status" value="1"/>
</dbReference>
<dbReference type="STRING" id="1292034.OR37_02323"/>
<reference evidence="2 3" key="1">
    <citation type="journal article" date="2013" name="Genome Announc.">
        <title>Draft Genome Sequence for Caulobacter sp. Strain OR37, a Bacterium Tolerant to Heavy Metals.</title>
        <authorList>
            <person name="Utturkar S.M."/>
            <person name="Bollmann A."/>
            <person name="Brzoska R.M."/>
            <person name="Klingeman D.M."/>
            <person name="Epstein S.E."/>
            <person name="Palumbo A.V."/>
            <person name="Brown S.D."/>
        </authorList>
    </citation>
    <scope>NUCLEOTIDE SEQUENCE [LARGE SCALE GENOMIC DNA]</scope>
    <source>
        <strain evidence="2 3">OR37</strain>
    </source>
</reference>
<dbReference type="InterPro" id="IPR000801">
    <property type="entry name" value="Esterase-like"/>
</dbReference>
<evidence type="ECO:0000313" key="3">
    <source>
        <dbReference type="Proteomes" id="UP000013063"/>
    </source>
</evidence>
<proteinExistence type="predicted"/>
<evidence type="ECO:0000256" key="1">
    <source>
        <dbReference type="SAM" id="MobiDB-lite"/>
    </source>
</evidence>
<gene>
    <name evidence="2" type="ORF">OR37_02323</name>
</gene>
<dbReference type="AlphaFoldDB" id="R0CZ65"/>
<dbReference type="InterPro" id="IPR029058">
    <property type="entry name" value="AB_hydrolase_fold"/>
</dbReference>
<dbReference type="PATRIC" id="fig|1292034.3.peg.2308"/>
<dbReference type="Proteomes" id="UP000013063">
    <property type="component" value="Unassembled WGS sequence"/>
</dbReference>
<dbReference type="InterPro" id="IPR050583">
    <property type="entry name" value="Mycobacterial_A85_antigen"/>
</dbReference>